<dbReference type="InterPro" id="IPR033121">
    <property type="entry name" value="PEPTIDASE_A1"/>
</dbReference>
<protein>
    <recommendedName>
        <fullName evidence="1">Peptidase A1 domain-containing protein</fullName>
    </recommendedName>
</protein>
<sequence length="158" mass="17754">MLGGRNLLSGFCGDGCAAIVDSGSSFIGGPTGLPDDGSALCNFYEMTVFWLQVEFKKQRAKEKVFRYVTKIYSGAPSNHISTVLILKMCERLPNPRRKSFISCDNIANMPYVSFLIGNKSYPLSPEQMCISFLKLNYYFPRIITLENQVEYAVVFCNE</sequence>
<proteinExistence type="predicted"/>
<dbReference type="Pfam" id="PF00026">
    <property type="entry name" value="Asp"/>
    <property type="match status" value="1"/>
</dbReference>
<keyword evidence="3" id="KW-1185">Reference proteome</keyword>
<dbReference type="InterPro" id="IPR021109">
    <property type="entry name" value="Peptidase_aspartic_dom_sf"/>
</dbReference>
<feature type="domain" description="Peptidase A1" evidence="1">
    <location>
        <begin position="11"/>
        <end position="130"/>
    </location>
</feature>
<dbReference type="AlphaFoldDB" id="A0A834H3J0"/>
<evidence type="ECO:0000259" key="1">
    <source>
        <dbReference type="Pfam" id="PF00026"/>
    </source>
</evidence>
<dbReference type="EMBL" id="WJXA01000004">
    <property type="protein sequence ID" value="KAF7146328.1"/>
    <property type="molecule type" value="Genomic_DNA"/>
</dbReference>
<dbReference type="OrthoDB" id="771136at2759"/>
<comment type="caution">
    <text evidence="2">The sequence shown here is derived from an EMBL/GenBank/DDBJ whole genome shotgun (WGS) entry which is preliminary data.</text>
</comment>
<evidence type="ECO:0000313" key="2">
    <source>
        <dbReference type="EMBL" id="KAF7146328.1"/>
    </source>
</evidence>
<evidence type="ECO:0000313" key="3">
    <source>
        <dbReference type="Proteomes" id="UP000626092"/>
    </source>
</evidence>
<organism evidence="2 3">
    <name type="scientific">Rhododendron simsii</name>
    <name type="common">Sims's rhododendron</name>
    <dbReference type="NCBI Taxonomy" id="118357"/>
    <lineage>
        <taxon>Eukaryota</taxon>
        <taxon>Viridiplantae</taxon>
        <taxon>Streptophyta</taxon>
        <taxon>Embryophyta</taxon>
        <taxon>Tracheophyta</taxon>
        <taxon>Spermatophyta</taxon>
        <taxon>Magnoliopsida</taxon>
        <taxon>eudicotyledons</taxon>
        <taxon>Gunneridae</taxon>
        <taxon>Pentapetalae</taxon>
        <taxon>asterids</taxon>
        <taxon>Ericales</taxon>
        <taxon>Ericaceae</taxon>
        <taxon>Ericoideae</taxon>
        <taxon>Rhodoreae</taxon>
        <taxon>Rhododendron</taxon>
    </lineage>
</organism>
<dbReference type="SUPFAM" id="SSF50630">
    <property type="entry name" value="Acid proteases"/>
    <property type="match status" value="1"/>
</dbReference>
<accession>A0A834H3J0</accession>
<name>A0A834H3J0_RHOSS</name>
<gene>
    <name evidence="2" type="ORF">RHSIM_Rhsim04G0249400</name>
</gene>
<dbReference type="Proteomes" id="UP000626092">
    <property type="component" value="Unassembled WGS sequence"/>
</dbReference>
<reference evidence="2" key="1">
    <citation type="submission" date="2019-11" db="EMBL/GenBank/DDBJ databases">
        <authorList>
            <person name="Liu Y."/>
            <person name="Hou J."/>
            <person name="Li T.-Q."/>
            <person name="Guan C.-H."/>
            <person name="Wu X."/>
            <person name="Wu H.-Z."/>
            <person name="Ling F."/>
            <person name="Zhang R."/>
            <person name="Shi X.-G."/>
            <person name="Ren J.-P."/>
            <person name="Chen E.-F."/>
            <person name="Sun J.-M."/>
        </authorList>
    </citation>
    <scope>NUCLEOTIDE SEQUENCE</scope>
    <source>
        <strain evidence="2">Adult_tree_wgs_1</strain>
        <tissue evidence="2">Leaves</tissue>
    </source>
</reference>
<dbReference type="Gene3D" id="2.40.70.10">
    <property type="entry name" value="Acid Proteases"/>
    <property type="match status" value="1"/>
</dbReference>